<accession>A0ABY6P4P0</accession>
<dbReference type="EMBL" id="CP110615">
    <property type="protein sequence ID" value="UZJ26630.1"/>
    <property type="molecule type" value="Genomic_DNA"/>
</dbReference>
<dbReference type="SUPFAM" id="SSF53474">
    <property type="entry name" value="alpha/beta-Hydrolases"/>
    <property type="match status" value="1"/>
</dbReference>
<evidence type="ECO:0000313" key="3">
    <source>
        <dbReference type="EMBL" id="UZJ26630.1"/>
    </source>
</evidence>
<proteinExistence type="predicted"/>
<dbReference type="InterPro" id="IPR029058">
    <property type="entry name" value="AB_hydrolase_fold"/>
</dbReference>
<protein>
    <submittedName>
        <fullName evidence="3">S9 family peptidase</fullName>
    </submittedName>
</protein>
<organism evidence="3 4">
    <name type="scientific">Rhodococcus antarcticus</name>
    <dbReference type="NCBI Taxonomy" id="2987751"/>
    <lineage>
        <taxon>Bacteria</taxon>
        <taxon>Bacillati</taxon>
        <taxon>Actinomycetota</taxon>
        <taxon>Actinomycetes</taxon>
        <taxon>Mycobacteriales</taxon>
        <taxon>Nocardiaceae</taxon>
        <taxon>Rhodococcus</taxon>
    </lineage>
</organism>
<dbReference type="InterPro" id="IPR049492">
    <property type="entry name" value="BD-FAE-like_dom"/>
</dbReference>
<evidence type="ECO:0000256" key="1">
    <source>
        <dbReference type="ARBA" id="ARBA00022801"/>
    </source>
</evidence>
<dbReference type="InterPro" id="IPR050300">
    <property type="entry name" value="GDXG_lipolytic_enzyme"/>
</dbReference>
<reference evidence="3" key="1">
    <citation type="submission" date="2022-10" db="EMBL/GenBank/DDBJ databases">
        <title>Rhodococcus sp.75.</title>
        <authorList>
            <person name="Sun M."/>
        </authorList>
    </citation>
    <scope>NUCLEOTIDE SEQUENCE</scope>
    <source>
        <strain evidence="3">75</strain>
    </source>
</reference>
<dbReference type="PANTHER" id="PTHR48081">
    <property type="entry name" value="AB HYDROLASE SUPERFAMILY PROTEIN C4A8.06C"/>
    <property type="match status" value="1"/>
</dbReference>
<evidence type="ECO:0000313" key="4">
    <source>
        <dbReference type="Proteomes" id="UP001164965"/>
    </source>
</evidence>
<dbReference type="Proteomes" id="UP001164965">
    <property type="component" value="Chromosome"/>
</dbReference>
<dbReference type="Gene3D" id="3.40.50.1820">
    <property type="entry name" value="alpha/beta hydrolase"/>
    <property type="match status" value="1"/>
</dbReference>
<feature type="domain" description="BD-FAE-like" evidence="2">
    <location>
        <begin position="16"/>
        <end position="210"/>
    </location>
</feature>
<gene>
    <name evidence="3" type="ORF">RHODO2019_11200</name>
</gene>
<keyword evidence="4" id="KW-1185">Reference proteome</keyword>
<dbReference type="Pfam" id="PF20434">
    <property type="entry name" value="BD-FAE"/>
    <property type="match status" value="1"/>
</dbReference>
<evidence type="ECO:0000259" key="2">
    <source>
        <dbReference type="Pfam" id="PF20434"/>
    </source>
</evidence>
<keyword evidence="1" id="KW-0378">Hydrolase</keyword>
<name>A0ABY6P4P0_9NOCA</name>
<sequence>MKITYGADPSQLGELHLPAGTGPVPVVVVVHGGYWRAAYGYDLGTPLAADLANRGVAAWNIEYRRVGDGGGWPATFLDVAAAVDALAGAVQDAAGGRLDLNDVRAVGHSAGGHLAVWAAGRPSLPAGAPGAGPAVRLTRVVSQAGVLDLVGASELGLGGGASDELLGGPSAAQPERYALASPLARLPIGRPVTCVHGDADVTVPISQSETYVAAATATGDPAVLVTLPGVDHFALIDVSTTAWAACRDALLG</sequence>